<proteinExistence type="predicted"/>
<accession>V8G933</accession>
<keyword evidence="1" id="KW-1133">Transmembrane helix</keyword>
<keyword evidence="1" id="KW-0472">Membrane</keyword>
<dbReference type="Proteomes" id="UP000018766">
    <property type="component" value="Unassembled WGS sequence"/>
</dbReference>
<name>V8G933_9BURK</name>
<reference evidence="2 3" key="1">
    <citation type="submission" date="2013-11" db="EMBL/GenBank/DDBJ databases">
        <title>Genomic analysis of Pelistega sp. HM-7.</title>
        <authorList>
            <person name="Kumbhare S.V."/>
            <person name="Shetty S.A."/>
            <person name="Sharma O."/>
            <person name="Dhotre D.P."/>
        </authorList>
    </citation>
    <scope>NUCLEOTIDE SEQUENCE [LARGE SCALE GENOMIC DNA]</scope>
    <source>
        <strain evidence="2 3">HM-7</strain>
    </source>
</reference>
<keyword evidence="3" id="KW-1185">Reference proteome</keyword>
<protein>
    <submittedName>
        <fullName evidence="2">Uncharacterized protein</fullName>
    </submittedName>
</protein>
<comment type="caution">
    <text evidence="2">The sequence shown here is derived from an EMBL/GenBank/DDBJ whole genome shotgun (WGS) entry which is preliminary data.</text>
</comment>
<dbReference type="EMBL" id="AYSV01000047">
    <property type="protein sequence ID" value="ETD72611.1"/>
    <property type="molecule type" value="Genomic_DNA"/>
</dbReference>
<feature type="transmembrane region" description="Helical" evidence="1">
    <location>
        <begin position="45"/>
        <end position="65"/>
    </location>
</feature>
<dbReference type="AlphaFoldDB" id="V8G933"/>
<evidence type="ECO:0000313" key="2">
    <source>
        <dbReference type="EMBL" id="ETD72611.1"/>
    </source>
</evidence>
<gene>
    <name evidence="2" type="ORF">V757_03230</name>
</gene>
<sequence>MELLQWVCVLIIMYMLRHDFLYNIYLTHEKRKLNTDEIERIFRCVVVWSLLFAMLITNFVAWLGFMLRS</sequence>
<keyword evidence="1" id="KW-0812">Transmembrane</keyword>
<evidence type="ECO:0000313" key="3">
    <source>
        <dbReference type="Proteomes" id="UP000018766"/>
    </source>
</evidence>
<organism evidence="2 3">
    <name type="scientific">Pelistega indica</name>
    <dbReference type="NCBI Taxonomy" id="1414851"/>
    <lineage>
        <taxon>Bacteria</taxon>
        <taxon>Pseudomonadati</taxon>
        <taxon>Pseudomonadota</taxon>
        <taxon>Betaproteobacteria</taxon>
        <taxon>Burkholderiales</taxon>
        <taxon>Alcaligenaceae</taxon>
        <taxon>Pelistega</taxon>
    </lineage>
</organism>
<evidence type="ECO:0000256" key="1">
    <source>
        <dbReference type="SAM" id="Phobius"/>
    </source>
</evidence>
<feature type="transmembrane region" description="Helical" evidence="1">
    <location>
        <begin position="6"/>
        <end position="25"/>
    </location>
</feature>